<evidence type="ECO:0000313" key="6">
    <source>
        <dbReference type="EMBL" id="REF68561.1"/>
    </source>
</evidence>
<dbReference type="NCBIfam" id="NF008399">
    <property type="entry name" value="PRK11198.1"/>
    <property type="match status" value="1"/>
</dbReference>
<dbReference type="SUPFAM" id="SSF54106">
    <property type="entry name" value="LysM domain"/>
    <property type="match status" value="1"/>
</dbReference>
<dbReference type="SMART" id="SM00257">
    <property type="entry name" value="LysM"/>
    <property type="match status" value="1"/>
</dbReference>
<dbReference type="InterPro" id="IPR018392">
    <property type="entry name" value="LysM"/>
</dbReference>
<dbReference type="GO" id="GO:0005737">
    <property type="term" value="C:cytoplasm"/>
    <property type="evidence" value="ECO:0007669"/>
    <property type="project" value="UniProtKB-SubCell"/>
</dbReference>
<dbReference type="CDD" id="cd00118">
    <property type="entry name" value="LysM"/>
    <property type="match status" value="1"/>
</dbReference>
<evidence type="ECO:0000256" key="1">
    <source>
        <dbReference type="ARBA" id="ARBA00004496"/>
    </source>
</evidence>
<feature type="compositionally biased region" description="Low complexity" evidence="4">
    <location>
        <begin position="18"/>
        <end position="42"/>
    </location>
</feature>
<dbReference type="Proteomes" id="UP000256941">
    <property type="component" value="Unassembled WGS sequence"/>
</dbReference>
<feature type="domain" description="LysM" evidence="5">
    <location>
        <begin position="122"/>
        <end position="171"/>
    </location>
</feature>
<gene>
    <name evidence="6" type="ORF">BDD41_3623</name>
</gene>
<dbReference type="InterPro" id="IPR052196">
    <property type="entry name" value="Bact_Kbp"/>
</dbReference>
<organism evidence="6 7">
    <name type="scientific">Paracoccus versutus</name>
    <name type="common">Thiobacillus versutus</name>
    <dbReference type="NCBI Taxonomy" id="34007"/>
    <lineage>
        <taxon>Bacteria</taxon>
        <taxon>Pseudomonadati</taxon>
        <taxon>Pseudomonadota</taxon>
        <taxon>Alphaproteobacteria</taxon>
        <taxon>Rhodobacterales</taxon>
        <taxon>Paracoccaceae</taxon>
        <taxon>Paracoccus</taxon>
    </lineage>
</organism>
<dbReference type="FunFam" id="3.10.350.10:FF:000001">
    <property type="entry name" value="Peptidoglycan-binding protein LysM"/>
    <property type="match status" value="1"/>
</dbReference>
<dbReference type="Gene3D" id="3.10.350.10">
    <property type="entry name" value="LysM domain"/>
    <property type="match status" value="1"/>
</dbReference>
<evidence type="ECO:0000256" key="2">
    <source>
        <dbReference type="ARBA" id="ARBA00022490"/>
    </source>
</evidence>
<name>A0A3D9XG09_PARVE</name>
<evidence type="ECO:0000256" key="3">
    <source>
        <dbReference type="ARBA" id="ARBA00072219"/>
    </source>
</evidence>
<proteinExistence type="predicted"/>
<evidence type="ECO:0000259" key="5">
    <source>
        <dbReference type="PROSITE" id="PS51782"/>
    </source>
</evidence>
<sequence length="174" mass="18188">MAIWDFVKDAGKSLFGSEAEAQEAPAQAPAAAPAPTAAQAPQSDTDRKVAALKAELSALGLTGKDVHLTLRGDTVVISGKARDQETLEKLILAVGNIKGIAHVELAEGAGTEAPAAAAAQPLFHTVRKGETLSAIAQQYLGKASRYPEIFEANKPMLSHPDKIYPGQTLRIPQG</sequence>
<dbReference type="RefSeq" id="WP_116222574.1">
    <property type="nucleotide sequence ID" value="NZ_CP038197.1"/>
</dbReference>
<dbReference type="AlphaFoldDB" id="A0A3D9XG09"/>
<keyword evidence="2" id="KW-0963">Cytoplasm</keyword>
<feature type="region of interest" description="Disordered" evidence="4">
    <location>
        <begin position="18"/>
        <end position="46"/>
    </location>
</feature>
<reference evidence="6 7" key="1">
    <citation type="submission" date="2018-08" db="EMBL/GenBank/DDBJ databases">
        <title>Genomic Encyclopedia of Archaeal and Bacterial Type Strains, Phase II (KMG-II): from individual species to whole genera.</title>
        <authorList>
            <person name="Goeker M."/>
        </authorList>
    </citation>
    <scope>NUCLEOTIDE SEQUENCE [LARGE SCALE GENOMIC DNA]</scope>
    <source>
        <strain evidence="6 7">DSM 17099</strain>
    </source>
</reference>
<dbReference type="PROSITE" id="PS51782">
    <property type="entry name" value="LYSM"/>
    <property type="match status" value="1"/>
</dbReference>
<dbReference type="InterPro" id="IPR036779">
    <property type="entry name" value="LysM_dom_sf"/>
</dbReference>
<dbReference type="PANTHER" id="PTHR34700:SF8">
    <property type="entry name" value="POTASSIUM BINDING PROTEIN KBP"/>
    <property type="match status" value="1"/>
</dbReference>
<dbReference type="PANTHER" id="PTHR34700">
    <property type="entry name" value="POTASSIUM BINDING PROTEIN KBP"/>
    <property type="match status" value="1"/>
</dbReference>
<evidence type="ECO:0000256" key="4">
    <source>
        <dbReference type="SAM" id="MobiDB-lite"/>
    </source>
</evidence>
<comment type="caution">
    <text evidence="6">The sequence shown here is derived from an EMBL/GenBank/DDBJ whole genome shotgun (WGS) entry which is preliminary data.</text>
</comment>
<dbReference type="EMBL" id="QTUJ01000003">
    <property type="protein sequence ID" value="REF68561.1"/>
    <property type="molecule type" value="Genomic_DNA"/>
</dbReference>
<accession>A0A3D9XG09</accession>
<protein>
    <recommendedName>
        <fullName evidence="3">Potassium binding protein Kbp</fullName>
    </recommendedName>
</protein>
<dbReference type="Pfam" id="PF01476">
    <property type="entry name" value="LysM"/>
    <property type="match status" value="1"/>
</dbReference>
<evidence type="ECO:0000313" key="7">
    <source>
        <dbReference type="Proteomes" id="UP000256941"/>
    </source>
</evidence>
<comment type="subcellular location">
    <subcellularLocation>
        <location evidence="1">Cytoplasm</location>
    </subcellularLocation>
</comment>